<feature type="chain" id="PRO_5015035178" description="Lipoprotein" evidence="1">
    <location>
        <begin position="23"/>
        <end position="98"/>
    </location>
</feature>
<feature type="signal peptide" evidence="1">
    <location>
        <begin position="1"/>
        <end position="22"/>
    </location>
</feature>
<name>A0A0C3K2Y1_BACIU</name>
<keyword evidence="1" id="KW-0732">Signal</keyword>
<dbReference type="PATRIC" id="fig|1423.173.peg.2247"/>
<reference evidence="2 4" key="1">
    <citation type="submission" date="2014-12" db="EMBL/GenBank/DDBJ databases">
        <title>Comparative genome analysis of Bacillus coagulans HM-08, Clostridium butyricum HM-68, Bacillus subtilis HM-66 and Bacillus licheniformis BL-09.</title>
        <authorList>
            <person name="Zhang H."/>
        </authorList>
    </citation>
    <scope>NUCLEOTIDE SEQUENCE [LARGE SCALE GENOMIC DNA]</scope>
    <source>
        <strain evidence="2 4">HM-66</strain>
    </source>
</reference>
<evidence type="ECO:0000313" key="5">
    <source>
        <dbReference type="Proteomes" id="UP000076442"/>
    </source>
</evidence>
<dbReference type="PROSITE" id="PS51257">
    <property type="entry name" value="PROKAR_LIPOPROTEIN"/>
    <property type="match status" value="1"/>
</dbReference>
<evidence type="ECO:0000313" key="3">
    <source>
        <dbReference type="EMBL" id="KZD91668.1"/>
    </source>
</evidence>
<organism evidence="2 4">
    <name type="scientific">Bacillus subtilis</name>
    <dbReference type="NCBI Taxonomy" id="1423"/>
    <lineage>
        <taxon>Bacteria</taxon>
        <taxon>Bacillati</taxon>
        <taxon>Bacillota</taxon>
        <taxon>Bacilli</taxon>
        <taxon>Bacillales</taxon>
        <taxon>Bacillaceae</taxon>
        <taxon>Bacillus</taxon>
    </lineage>
</organism>
<protein>
    <recommendedName>
        <fullName evidence="6">Lipoprotein</fullName>
    </recommendedName>
</protein>
<dbReference type="EMBL" id="JXBC01000003">
    <property type="protein sequence ID" value="KIU11592.1"/>
    <property type="molecule type" value="Genomic_DNA"/>
</dbReference>
<gene>
    <name evidence="3" type="ORF">B4122_2310</name>
    <name evidence="2" type="ORF">SC09_Contig24orf00632</name>
</gene>
<evidence type="ECO:0000313" key="2">
    <source>
        <dbReference type="EMBL" id="KIU11592.1"/>
    </source>
</evidence>
<evidence type="ECO:0000256" key="1">
    <source>
        <dbReference type="SAM" id="SignalP"/>
    </source>
</evidence>
<dbReference type="Proteomes" id="UP000076442">
    <property type="component" value="Unassembled WGS sequence"/>
</dbReference>
<dbReference type="RefSeq" id="WP_014480225.1">
    <property type="nucleotide sequence ID" value="NZ_AP028964.1"/>
</dbReference>
<accession>A0A0C3K2Y1</accession>
<comment type="caution">
    <text evidence="2">The sequence shown here is derived from an EMBL/GenBank/DDBJ whole genome shotgun (WGS) entry which is preliminary data.</text>
</comment>
<dbReference type="STRING" id="483913.AN935_11950"/>
<evidence type="ECO:0000313" key="4">
    <source>
        <dbReference type="Proteomes" id="UP000032247"/>
    </source>
</evidence>
<proteinExistence type="predicted"/>
<sequence length="98" mass="10843">MKQTVLLLFTALFLSGCSVASADDSVPRFTEEGKYIGSADPHTIAVSLNGEETMIQVPKDKRDECESLPDQTHVLVKYTKKDNGTLQLEDIQLRKNSS</sequence>
<dbReference type="EMBL" id="LJZV01000012">
    <property type="protein sequence ID" value="KZD91668.1"/>
    <property type="molecule type" value="Genomic_DNA"/>
</dbReference>
<dbReference type="Proteomes" id="UP000032247">
    <property type="component" value="Unassembled WGS sequence"/>
</dbReference>
<evidence type="ECO:0008006" key="6">
    <source>
        <dbReference type="Google" id="ProtNLM"/>
    </source>
</evidence>
<reference evidence="3 5" key="2">
    <citation type="submission" date="2015-09" db="EMBL/GenBank/DDBJ databases">
        <title>Spore heat resistance.</title>
        <authorList>
            <person name="Boekhorst J."/>
            <person name="Berendsen E.M."/>
            <person name="Wells-Bennik M.H."/>
            <person name="Kuipers O.P."/>
        </authorList>
    </citation>
    <scope>NUCLEOTIDE SEQUENCE [LARGE SCALE GENOMIC DNA]</scope>
    <source>
        <strain evidence="3 5">B4122</strain>
    </source>
</reference>
<dbReference type="AlphaFoldDB" id="A0A0C3K2Y1"/>